<evidence type="ECO:0000313" key="8">
    <source>
        <dbReference type="EMBL" id="QID79577.1"/>
    </source>
</evidence>
<dbReference type="SUPFAM" id="SSF48317">
    <property type="entry name" value="Acid phosphatase/Vanadium-dependent haloperoxidase"/>
    <property type="match status" value="1"/>
</dbReference>
<dbReference type="InterPro" id="IPR036938">
    <property type="entry name" value="PAP2/HPO_sf"/>
</dbReference>
<dbReference type="GO" id="GO:0006629">
    <property type="term" value="P:lipid metabolic process"/>
    <property type="evidence" value="ECO:0007669"/>
    <property type="project" value="UniProtKB-ARBA"/>
</dbReference>
<dbReference type="CDD" id="cd03382">
    <property type="entry name" value="PAP2_dolichyldiphosphatase"/>
    <property type="match status" value="1"/>
</dbReference>
<dbReference type="Proteomes" id="UP000501346">
    <property type="component" value="Chromosome ScVII"/>
</dbReference>
<comment type="subcellular location">
    <subcellularLocation>
        <location evidence="1">Membrane</location>
        <topology evidence="1">Multi-pass membrane protein</topology>
    </subcellularLocation>
</comment>
<sequence>MNSTAAAINPNPNVIPFDDTYILYDSHDFLSFLSAYFSLMPILVLAFYLSWFIITRELEACIVAFGQLMNEIFNNVIKNIIKQPRPVSFGASFQNDTIRSGYGMPSAHSQFMGFCFTYNSLKIYTSWKNLNFLEKCIFSGALALLSFCVCFSRVYLHYHNLDQVIVGFSVGALTGSLYFFIVGIIRELGLINWFLKLRIVRLFYMTDSYNLAPLTLKENYEAYWKRINQRSFNDKSKRD</sequence>
<evidence type="ECO:0000256" key="5">
    <source>
        <dbReference type="ARBA" id="ARBA00023136"/>
    </source>
</evidence>
<reference evidence="8 9" key="1">
    <citation type="journal article" date="2019" name="BMC Genomics">
        <title>Chromosome level assembly and comparative genome analysis confirm lager-brewing yeasts originated from a single hybridization.</title>
        <authorList>
            <person name="Salazar A.N."/>
            <person name="Gorter de Vries A.R."/>
            <person name="van den Broek M."/>
            <person name="Brouwers N."/>
            <person name="de la Torre Cortes P."/>
            <person name="Kuijpers N.G.A."/>
            <person name="Daran J.G."/>
            <person name="Abeel T."/>
        </authorList>
    </citation>
    <scope>NUCLEOTIDE SEQUENCE [LARGE SCALE GENOMIC DNA]</scope>
    <source>
        <strain evidence="8 9">CBS 1483</strain>
    </source>
</reference>
<dbReference type="UniPathway" id="UPA00378"/>
<evidence type="ECO:0000256" key="6">
    <source>
        <dbReference type="SAM" id="Phobius"/>
    </source>
</evidence>
<dbReference type="FunFam" id="1.20.144.10:FF:000033">
    <property type="entry name" value="Dolichylpyrophosphate phosphatase"/>
    <property type="match status" value="1"/>
</dbReference>
<feature type="transmembrane region" description="Helical" evidence="6">
    <location>
        <begin position="29"/>
        <end position="49"/>
    </location>
</feature>
<dbReference type="SMR" id="A0A6C1DSM2"/>
<dbReference type="OrthoDB" id="302705at2759"/>
<keyword evidence="9" id="KW-1185">Reference proteome</keyword>
<dbReference type="AlphaFoldDB" id="A0A6C1DSM2"/>
<feature type="domain" description="Phosphatidic acid phosphatase type 2/haloperoxidase" evidence="7">
    <location>
        <begin position="60"/>
        <end position="179"/>
    </location>
</feature>
<evidence type="ECO:0000256" key="3">
    <source>
        <dbReference type="ARBA" id="ARBA00022801"/>
    </source>
</evidence>
<dbReference type="PANTHER" id="PTHR14969:SF59">
    <property type="entry name" value="DOLICHYLDIPHOSPHATASE"/>
    <property type="match status" value="1"/>
</dbReference>
<dbReference type="PANTHER" id="PTHR14969">
    <property type="entry name" value="SPHINGOSINE-1-PHOSPHATE PHOSPHOHYDROLASE"/>
    <property type="match status" value="1"/>
</dbReference>
<feature type="transmembrane region" description="Helical" evidence="6">
    <location>
        <begin position="176"/>
        <end position="195"/>
    </location>
</feature>
<feature type="transmembrane region" description="Helical" evidence="6">
    <location>
        <begin position="136"/>
        <end position="156"/>
    </location>
</feature>
<dbReference type="InterPro" id="IPR000326">
    <property type="entry name" value="PAP2/HPO"/>
</dbReference>
<keyword evidence="4 6" id="KW-1133">Transmembrane helix</keyword>
<dbReference type="GO" id="GO:0042392">
    <property type="term" value="F:sphingosine-1-phosphate phosphatase activity"/>
    <property type="evidence" value="ECO:0007669"/>
    <property type="project" value="TreeGrafter"/>
</dbReference>
<evidence type="ECO:0000313" key="9">
    <source>
        <dbReference type="Proteomes" id="UP000501346"/>
    </source>
</evidence>
<evidence type="ECO:0000256" key="4">
    <source>
        <dbReference type="ARBA" id="ARBA00022989"/>
    </source>
</evidence>
<organism evidence="8 9">
    <name type="scientific">Saccharomyces pastorianus</name>
    <name type="common">Lager yeast</name>
    <name type="synonym">Saccharomyces cerevisiae x Saccharomyces eubayanus</name>
    <dbReference type="NCBI Taxonomy" id="27292"/>
    <lineage>
        <taxon>Eukaryota</taxon>
        <taxon>Fungi</taxon>
        <taxon>Dikarya</taxon>
        <taxon>Ascomycota</taxon>
        <taxon>Saccharomycotina</taxon>
        <taxon>Saccharomycetes</taxon>
        <taxon>Saccharomycetales</taxon>
        <taxon>Saccharomycetaceae</taxon>
        <taxon>Saccharomyces</taxon>
    </lineage>
</organism>
<keyword evidence="5 6" id="KW-0472">Membrane</keyword>
<keyword evidence="2 6" id="KW-0812">Transmembrane</keyword>
<evidence type="ECO:0000256" key="2">
    <source>
        <dbReference type="ARBA" id="ARBA00022692"/>
    </source>
</evidence>
<name>A0A6C1DSM2_SACPS</name>
<dbReference type="InterPro" id="IPR039667">
    <property type="entry name" value="Dolichyldiphosphatase_PAP2"/>
</dbReference>
<dbReference type="EMBL" id="CP048988">
    <property type="protein sequence ID" value="QID79577.1"/>
    <property type="molecule type" value="Genomic_DNA"/>
</dbReference>
<gene>
    <name evidence="8" type="primary">CAX4_1</name>
    <name evidence="8" type="ORF">GRS66_001852</name>
</gene>
<dbReference type="GO" id="GO:0016020">
    <property type="term" value="C:membrane"/>
    <property type="evidence" value="ECO:0007669"/>
    <property type="project" value="UniProtKB-SubCell"/>
</dbReference>
<keyword evidence="3" id="KW-0378">Hydrolase</keyword>
<evidence type="ECO:0000259" key="7">
    <source>
        <dbReference type="SMART" id="SM00014"/>
    </source>
</evidence>
<dbReference type="SMART" id="SM00014">
    <property type="entry name" value="acidPPc"/>
    <property type="match status" value="1"/>
</dbReference>
<proteinExistence type="predicted"/>
<dbReference type="Pfam" id="PF01569">
    <property type="entry name" value="PAP2"/>
    <property type="match status" value="1"/>
</dbReference>
<accession>A0A6C1DSM2</accession>
<dbReference type="Gene3D" id="1.20.144.10">
    <property type="entry name" value="Phosphatidic acid phosphatase type 2/haloperoxidase"/>
    <property type="match status" value="1"/>
</dbReference>
<protein>
    <submittedName>
        <fullName evidence="8">Dolichyl pyrophosphate (Dol-P-P) phosphatase</fullName>
    </submittedName>
</protein>
<evidence type="ECO:0000256" key="1">
    <source>
        <dbReference type="ARBA" id="ARBA00004141"/>
    </source>
</evidence>